<sequence length="100" mass="11261">MGFEICPNMHTRSFNSGNSFVNAHPEPKGTELRDYVHHIITILSWSRRHRHWLHTGASVTPATKTAATTESLTCLREGHMTCSPSLLQETHEGQTYPCLC</sequence>
<keyword evidence="2" id="KW-1185">Reference proteome</keyword>
<dbReference type="Proteomes" id="UP000887013">
    <property type="component" value="Unassembled WGS sequence"/>
</dbReference>
<reference evidence="1" key="1">
    <citation type="submission" date="2020-08" db="EMBL/GenBank/DDBJ databases">
        <title>Multicomponent nature underlies the extraordinary mechanical properties of spider dragline silk.</title>
        <authorList>
            <person name="Kono N."/>
            <person name="Nakamura H."/>
            <person name="Mori M."/>
            <person name="Yoshida Y."/>
            <person name="Ohtoshi R."/>
            <person name="Malay A.D."/>
            <person name="Moran D.A.P."/>
            <person name="Tomita M."/>
            <person name="Numata K."/>
            <person name="Arakawa K."/>
        </authorList>
    </citation>
    <scope>NUCLEOTIDE SEQUENCE</scope>
</reference>
<evidence type="ECO:0000313" key="1">
    <source>
        <dbReference type="EMBL" id="GFS54481.1"/>
    </source>
</evidence>
<dbReference type="EMBL" id="BMAW01046274">
    <property type="protein sequence ID" value="GFS54481.1"/>
    <property type="molecule type" value="Genomic_DNA"/>
</dbReference>
<organism evidence="1 2">
    <name type="scientific">Nephila pilipes</name>
    <name type="common">Giant wood spider</name>
    <name type="synonym">Nephila maculata</name>
    <dbReference type="NCBI Taxonomy" id="299642"/>
    <lineage>
        <taxon>Eukaryota</taxon>
        <taxon>Metazoa</taxon>
        <taxon>Ecdysozoa</taxon>
        <taxon>Arthropoda</taxon>
        <taxon>Chelicerata</taxon>
        <taxon>Arachnida</taxon>
        <taxon>Araneae</taxon>
        <taxon>Araneomorphae</taxon>
        <taxon>Entelegynae</taxon>
        <taxon>Araneoidea</taxon>
        <taxon>Nephilidae</taxon>
        <taxon>Nephila</taxon>
    </lineage>
</organism>
<dbReference type="AlphaFoldDB" id="A0A8X6IPF0"/>
<comment type="caution">
    <text evidence="1">The sequence shown here is derived from an EMBL/GenBank/DDBJ whole genome shotgun (WGS) entry which is preliminary data.</text>
</comment>
<gene>
    <name evidence="1" type="ORF">NPIL_441801</name>
</gene>
<accession>A0A8X6IPF0</accession>
<evidence type="ECO:0000313" key="2">
    <source>
        <dbReference type="Proteomes" id="UP000887013"/>
    </source>
</evidence>
<proteinExistence type="predicted"/>
<protein>
    <submittedName>
        <fullName evidence="1">Uncharacterized protein</fullName>
    </submittedName>
</protein>
<name>A0A8X6IPF0_NEPPI</name>